<comment type="caution">
    <text evidence="1">The sequence shown here is derived from an EMBL/GenBank/DDBJ whole genome shotgun (WGS) entry which is preliminary data.</text>
</comment>
<gene>
    <name evidence="1" type="ORF">LTR37_016784</name>
</gene>
<dbReference type="EMBL" id="JAUTXU010000206">
    <property type="protein sequence ID" value="KAK3698780.1"/>
    <property type="molecule type" value="Genomic_DNA"/>
</dbReference>
<name>A0ACC3MPK3_9PEZI</name>
<keyword evidence="2" id="KW-1185">Reference proteome</keyword>
<organism evidence="1 2">
    <name type="scientific">Vermiconidia calcicola</name>
    <dbReference type="NCBI Taxonomy" id="1690605"/>
    <lineage>
        <taxon>Eukaryota</taxon>
        <taxon>Fungi</taxon>
        <taxon>Dikarya</taxon>
        <taxon>Ascomycota</taxon>
        <taxon>Pezizomycotina</taxon>
        <taxon>Dothideomycetes</taxon>
        <taxon>Dothideomycetidae</taxon>
        <taxon>Mycosphaerellales</taxon>
        <taxon>Extremaceae</taxon>
        <taxon>Vermiconidia</taxon>
    </lineage>
</organism>
<sequence length="249" mass="28100">MPVLPHLYRRAVTAATDRRILDSRQLGAAAYKAAQSLHTHARQLLQRIPQLARRQSGPVCDAGFIEGCYEGLNAGPAPGAVVGITLGSIAGFLFLMWLLWTLTNSTSFIRTSELNEEDVVVRRRSRSPRSRRSHRSTYNAEMRHTSPRRERVVRQERIVRDVPPPRNDHSRVRETVIMEERPERRVDGDDIVEVIEEHSSIGGAPPPRRKGRRSSGGYRSVNPDFVAGGYRSVDPERFAGGDYAQQRVR</sequence>
<proteinExistence type="predicted"/>
<reference evidence="1" key="1">
    <citation type="submission" date="2023-07" db="EMBL/GenBank/DDBJ databases">
        <title>Black Yeasts Isolated from many extreme environments.</title>
        <authorList>
            <person name="Coleine C."/>
            <person name="Stajich J.E."/>
            <person name="Selbmann L."/>
        </authorList>
    </citation>
    <scope>NUCLEOTIDE SEQUENCE</scope>
    <source>
        <strain evidence="1">CCFEE 5714</strain>
    </source>
</reference>
<dbReference type="Proteomes" id="UP001281147">
    <property type="component" value="Unassembled WGS sequence"/>
</dbReference>
<protein>
    <submittedName>
        <fullName evidence="1">Uncharacterized protein</fullName>
    </submittedName>
</protein>
<evidence type="ECO:0000313" key="2">
    <source>
        <dbReference type="Proteomes" id="UP001281147"/>
    </source>
</evidence>
<evidence type="ECO:0000313" key="1">
    <source>
        <dbReference type="EMBL" id="KAK3698780.1"/>
    </source>
</evidence>
<accession>A0ACC3MPK3</accession>